<comment type="caution">
    <text evidence="1">The sequence shown here is derived from an EMBL/GenBank/DDBJ whole genome shotgun (WGS) entry which is preliminary data.</text>
</comment>
<organism evidence="1 2">
    <name type="scientific">Trifolium medium</name>
    <dbReference type="NCBI Taxonomy" id="97028"/>
    <lineage>
        <taxon>Eukaryota</taxon>
        <taxon>Viridiplantae</taxon>
        <taxon>Streptophyta</taxon>
        <taxon>Embryophyta</taxon>
        <taxon>Tracheophyta</taxon>
        <taxon>Spermatophyta</taxon>
        <taxon>Magnoliopsida</taxon>
        <taxon>eudicotyledons</taxon>
        <taxon>Gunneridae</taxon>
        <taxon>Pentapetalae</taxon>
        <taxon>rosids</taxon>
        <taxon>fabids</taxon>
        <taxon>Fabales</taxon>
        <taxon>Fabaceae</taxon>
        <taxon>Papilionoideae</taxon>
        <taxon>50 kb inversion clade</taxon>
        <taxon>NPAAA clade</taxon>
        <taxon>Hologalegina</taxon>
        <taxon>IRL clade</taxon>
        <taxon>Trifolieae</taxon>
        <taxon>Trifolium</taxon>
    </lineage>
</organism>
<sequence length="16" mass="1845">MTVEKAIQFLHLKASE</sequence>
<name>A0A392TCG9_9FABA</name>
<feature type="non-terminal residue" evidence="1">
    <location>
        <position position="16"/>
    </location>
</feature>
<accession>A0A392TCG9</accession>
<protein>
    <submittedName>
        <fullName evidence="1">Uncharacterized protein</fullName>
    </submittedName>
</protein>
<evidence type="ECO:0000313" key="2">
    <source>
        <dbReference type="Proteomes" id="UP000265520"/>
    </source>
</evidence>
<dbReference type="AlphaFoldDB" id="A0A392TCG9"/>
<evidence type="ECO:0000313" key="1">
    <source>
        <dbReference type="EMBL" id="MCI57836.1"/>
    </source>
</evidence>
<dbReference type="EMBL" id="LXQA010535972">
    <property type="protein sequence ID" value="MCI57836.1"/>
    <property type="molecule type" value="Genomic_DNA"/>
</dbReference>
<dbReference type="Proteomes" id="UP000265520">
    <property type="component" value="Unassembled WGS sequence"/>
</dbReference>
<proteinExistence type="predicted"/>
<keyword evidence="2" id="KW-1185">Reference proteome</keyword>
<reference evidence="1 2" key="1">
    <citation type="journal article" date="2018" name="Front. Plant Sci.">
        <title>Red Clover (Trifolium pratense) and Zigzag Clover (T. medium) - A Picture of Genomic Similarities and Differences.</title>
        <authorList>
            <person name="Dluhosova J."/>
            <person name="Istvanek J."/>
            <person name="Nedelnik J."/>
            <person name="Repkova J."/>
        </authorList>
    </citation>
    <scope>NUCLEOTIDE SEQUENCE [LARGE SCALE GENOMIC DNA]</scope>
    <source>
        <strain evidence="2">cv. 10/8</strain>
        <tissue evidence="1">Leaf</tissue>
    </source>
</reference>